<dbReference type="EMBL" id="MHLE01000019">
    <property type="protein sequence ID" value="OGZ02795.1"/>
    <property type="molecule type" value="Genomic_DNA"/>
</dbReference>
<sequence>MSDLTDLFELAEEGISYTRPYFREKWGLDERLAELKKRLLTTAPGDSASAFPPGVCFNCGAAATHKTDTGLFICGEHASLALVAGWKIKPLPEPPSA</sequence>
<dbReference type="Proteomes" id="UP000178599">
    <property type="component" value="Unassembled WGS sequence"/>
</dbReference>
<evidence type="ECO:0000313" key="1">
    <source>
        <dbReference type="EMBL" id="OGZ02795.1"/>
    </source>
</evidence>
<proteinExistence type="predicted"/>
<gene>
    <name evidence="1" type="ORF">A2390_02215</name>
</gene>
<dbReference type="AlphaFoldDB" id="A0A1G2CN48"/>
<evidence type="ECO:0000313" key="2">
    <source>
        <dbReference type="Proteomes" id="UP000178599"/>
    </source>
</evidence>
<name>A0A1G2CN48_9BACT</name>
<comment type="caution">
    <text evidence="1">The sequence shown here is derived from an EMBL/GenBank/DDBJ whole genome shotgun (WGS) entry which is preliminary data.</text>
</comment>
<organism evidence="1 2">
    <name type="scientific">Candidatus Liptonbacteria bacterium RIFOXYB1_FULL_36_10</name>
    <dbReference type="NCBI Taxonomy" id="1798654"/>
    <lineage>
        <taxon>Bacteria</taxon>
        <taxon>Candidatus Liptoniibacteriota</taxon>
    </lineage>
</organism>
<protein>
    <submittedName>
        <fullName evidence="1">Uncharacterized protein</fullName>
    </submittedName>
</protein>
<accession>A0A1G2CN48</accession>
<reference evidence="1 2" key="1">
    <citation type="journal article" date="2016" name="Nat. Commun.">
        <title>Thousands of microbial genomes shed light on interconnected biogeochemical processes in an aquifer system.</title>
        <authorList>
            <person name="Anantharaman K."/>
            <person name="Brown C.T."/>
            <person name="Hug L.A."/>
            <person name="Sharon I."/>
            <person name="Castelle C.J."/>
            <person name="Probst A.J."/>
            <person name="Thomas B.C."/>
            <person name="Singh A."/>
            <person name="Wilkins M.J."/>
            <person name="Karaoz U."/>
            <person name="Brodie E.L."/>
            <person name="Williams K.H."/>
            <person name="Hubbard S.S."/>
            <person name="Banfield J.F."/>
        </authorList>
    </citation>
    <scope>NUCLEOTIDE SEQUENCE [LARGE SCALE GENOMIC DNA]</scope>
</reference>